<evidence type="ECO:0000256" key="1">
    <source>
        <dbReference type="SAM" id="MobiDB-lite"/>
    </source>
</evidence>
<protein>
    <submittedName>
        <fullName evidence="2">Uncharacterized protein</fullName>
    </submittedName>
</protein>
<proteinExistence type="predicted"/>
<name>A0A7H8R1Y5_TALRU</name>
<dbReference type="AlphaFoldDB" id="A0A7H8R1Y5"/>
<gene>
    <name evidence="2" type="ORF">TRUGW13939_07380</name>
</gene>
<dbReference type="EMBL" id="CP055901">
    <property type="protein sequence ID" value="QKX60237.1"/>
    <property type="molecule type" value="Genomic_DNA"/>
</dbReference>
<feature type="region of interest" description="Disordered" evidence="1">
    <location>
        <begin position="1"/>
        <end position="29"/>
    </location>
</feature>
<dbReference type="GeneID" id="55994873"/>
<sequence length="166" mass="18516">MSHRHAPLNAKAEPKTKWTGDLVPHNDNRSLTVPVTRRQMDMYSRETAPKRTTANTVRRARKDANKGFRLEVREAISSDSSADETTIQHEDTVPVVALGDEGYFAYDAGGENVLLAALSNAETKYENKVVENIVKEYELISHDEYAAGLGYAADIDDFEVIDHHSV</sequence>
<keyword evidence="3" id="KW-1185">Reference proteome</keyword>
<accession>A0A7H8R1Y5</accession>
<dbReference type="RefSeq" id="XP_035346414.1">
    <property type="nucleotide sequence ID" value="XM_035490521.1"/>
</dbReference>
<feature type="compositionally biased region" description="Basic and acidic residues" evidence="1">
    <location>
        <begin position="12"/>
        <end position="28"/>
    </location>
</feature>
<reference evidence="3" key="1">
    <citation type="submission" date="2020-06" db="EMBL/GenBank/DDBJ databases">
        <title>A chromosome-scale genome assembly of Talaromyces rugulosus W13939.</title>
        <authorList>
            <person name="Wang B."/>
            <person name="Guo L."/>
            <person name="Ye K."/>
            <person name="Wang L."/>
        </authorList>
    </citation>
    <scope>NUCLEOTIDE SEQUENCE [LARGE SCALE GENOMIC DNA]</scope>
    <source>
        <strain evidence="3">W13939</strain>
    </source>
</reference>
<dbReference type="KEGG" id="trg:TRUGW13939_07380"/>
<dbReference type="OrthoDB" id="5153521at2759"/>
<dbReference type="Proteomes" id="UP000509510">
    <property type="component" value="Chromosome IV"/>
</dbReference>
<evidence type="ECO:0000313" key="2">
    <source>
        <dbReference type="EMBL" id="QKX60237.1"/>
    </source>
</evidence>
<organism evidence="2 3">
    <name type="scientific">Talaromyces rugulosus</name>
    <name type="common">Penicillium rugulosum</name>
    <dbReference type="NCBI Taxonomy" id="121627"/>
    <lineage>
        <taxon>Eukaryota</taxon>
        <taxon>Fungi</taxon>
        <taxon>Dikarya</taxon>
        <taxon>Ascomycota</taxon>
        <taxon>Pezizomycotina</taxon>
        <taxon>Eurotiomycetes</taxon>
        <taxon>Eurotiomycetidae</taxon>
        <taxon>Eurotiales</taxon>
        <taxon>Trichocomaceae</taxon>
        <taxon>Talaromyces</taxon>
        <taxon>Talaromyces sect. Islandici</taxon>
    </lineage>
</organism>
<evidence type="ECO:0000313" key="3">
    <source>
        <dbReference type="Proteomes" id="UP000509510"/>
    </source>
</evidence>